<keyword evidence="1 3" id="KW-0807">Transducer</keyword>
<feature type="domain" description="HAMP" evidence="8">
    <location>
        <begin position="408"/>
        <end position="460"/>
    </location>
</feature>
<feature type="region of interest" description="Disordered" evidence="5">
    <location>
        <begin position="1"/>
        <end position="43"/>
    </location>
</feature>
<feature type="domain" description="Methyl-accepting transducer" evidence="7">
    <location>
        <begin position="501"/>
        <end position="723"/>
    </location>
</feature>
<dbReference type="Pfam" id="PF00672">
    <property type="entry name" value="HAMP"/>
    <property type="match status" value="1"/>
</dbReference>
<feature type="compositionally biased region" description="Basic and acidic residues" evidence="5">
    <location>
        <begin position="34"/>
        <end position="43"/>
    </location>
</feature>
<evidence type="ECO:0000259" key="8">
    <source>
        <dbReference type="PROSITE" id="PS50885"/>
    </source>
</evidence>
<dbReference type="SMART" id="SM00304">
    <property type="entry name" value="HAMP"/>
    <property type="match status" value="1"/>
</dbReference>
<evidence type="ECO:0000256" key="6">
    <source>
        <dbReference type="SAM" id="Phobius"/>
    </source>
</evidence>
<dbReference type="PROSITE" id="PS50885">
    <property type="entry name" value="HAMP"/>
    <property type="match status" value="1"/>
</dbReference>
<evidence type="ECO:0000313" key="9">
    <source>
        <dbReference type="EMBL" id="KYO49399.1"/>
    </source>
</evidence>
<dbReference type="OrthoDB" id="266313at2"/>
<dbReference type="InterPro" id="IPR003660">
    <property type="entry name" value="HAMP_dom"/>
</dbReference>
<organism evidence="9 10">
    <name type="scientific">Tistrella mobilis</name>
    <dbReference type="NCBI Taxonomy" id="171437"/>
    <lineage>
        <taxon>Bacteria</taxon>
        <taxon>Pseudomonadati</taxon>
        <taxon>Pseudomonadota</taxon>
        <taxon>Alphaproteobacteria</taxon>
        <taxon>Geminicoccales</taxon>
        <taxon>Geminicoccaceae</taxon>
        <taxon>Tistrella</taxon>
    </lineage>
</organism>
<proteinExistence type="inferred from homology"/>
<dbReference type="SUPFAM" id="SSF58104">
    <property type="entry name" value="Methyl-accepting chemotaxis protein (MCP) signaling domain"/>
    <property type="match status" value="1"/>
</dbReference>
<dbReference type="PANTHER" id="PTHR32089:SF112">
    <property type="entry name" value="LYSOZYME-LIKE PROTEIN-RELATED"/>
    <property type="match status" value="1"/>
</dbReference>
<feature type="transmembrane region" description="Helical" evidence="6">
    <location>
        <begin position="57"/>
        <end position="79"/>
    </location>
</feature>
<comment type="caution">
    <text evidence="9">The sequence shown here is derived from an EMBL/GenBank/DDBJ whole genome shotgun (WGS) entry which is preliminary data.</text>
</comment>
<dbReference type="Gene3D" id="1.20.58.920">
    <property type="match status" value="1"/>
</dbReference>
<name>A0A161QXY0_9PROT</name>
<evidence type="ECO:0000256" key="4">
    <source>
        <dbReference type="SAM" id="Coils"/>
    </source>
</evidence>
<sequence length="757" mass="79767">MSEHDQQATGAGADVMTTPAPETGRRRRFRHRRAEGPRGRDVRRPGRLGRIGLGPKLFLAFAVVSILAVVASGVAWISYGRVERGFEEVQEQGVRPLTAALRLARQAEVLAASAPAVASAGSADALDKERQAITSAIGGMRGDLAALQSAGLDAGLVGMVGEDVDALIARLDELLKAVEERYALTARREAAIRDLAGARDTYLAAISPGAQRISQDFRNKAEATAGMFEFGSLQEAVYDLTSRQLPALQLSIQLRGDIAAAQGIVAETATITNSAHLERLRQRLQAAAYALDRDTKALDDRVNKGPLLEAVARFSQAATAGDKNNVFEIRAAEVTALTQVDQRLQAAREAGQLLAEDVDGLVFQTSGAIAEVRSRTTEDLARSRTVLLALAGASVAVSLLIALGYVGRRVIGRLRRLERAMRSVAAGDLTVELPPAGGDEIGRMTEALQVFRDTTAEVEAAKARAAAEEERQREIRRREMLDLAATFEAEVKGVVDQLAEAVSALGASSSELTAAAARGDERAQTVAAASEEAERNAETVSDATRQLSGAVAEIGNQVQEASTIARGAVAQVERTDTTVEELGKASEEISEVVRLIGEIAGQTNLLALNATIEAARAGEAGKGFAVVAGEVKTLAAETAKATGRISQRVEAIQNRTGEAVQAIRDVRDTILRLNEIASAIAAAVEQQGSSTQEIARSVAELSAGSREVSTSIADVADASRRTSEGADQVRHAADALGAASRNLDGSMSGFLDRLRSA</sequence>
<keyword evidence="6" id="KW-0812">Transmembrane</keyword>
<evidence type="ECO:0008006" key="11">
    <source>
        <dbReference type="Google" id="ProtNLM"/>
    </source>
</evidence>
<comment type="similarity">
    <text evidence="2">Belongs to the methyl-accepting chemotaxis (MCP) protein family.</text>
</comment>
<dbReference type="Gene3D" id="6.10.340.10">
    <property type="match status" value="1"/>
</dbReference>
<keyword evidence="4" id="KW-0175">Coiled coil</keyword>
<dbReference type="SMART" id="SM00283">
    <property type="entry name" value="MA"/>
    <property type="match status" value="1"/>
</dbReference>
<dbReference type="InterPro" id="IPR004089">
    <property type="entry name" value="MCPsignal_dom"/>
</dbReference>
<dbReference type="CDD" id="cd06225">
    <property type="entry name" value="HAMP"/>
    <property type="match status" value="1"/>
</dbReference>
<feature type="coiled-coil region" evidence="4">
    <location>
        <begin position="451"/>
        <end position="478"/>
    </location>
</feature>
<evidence type="ECO:0000256" key="5">
    <source>
        <dbReference type="SAM" id="MobiDB-lite"/>
    </source>
</evidence>
<gene>
    <name evidence="9" type="ORF">AUP44_17805</name>
</gene>
<evidence type="ECO:0000313" key="10">
    <source>
        <dbReference type="Proteomes" id="UP000075787"/>
    </source>
</evidence>
<dbReference type="PANTHER" id="PTHR32089">
    <property type="entry name" value="METHYL-ACCEPTING CHEMOTAXIS PROTEIN MCPB"/>
    <property type="match status" value="1"/>
</dbReference>
<dbReference type="GeneID" id="97240434"/>
<keyword evidence="6" id="KW-0472">Membrane</keyword>
<dbReference type="RefSeq" id="WP_062770370.1">
    <property type="nucleotide sequence ID" value="NZ_CP121045.1"/>
</dbReference>
<feature type="transmembrane region" description="Helical" evidence="6">
    <location>
        <begin position="386"/>
        <end position="406"/>
    </location>
</feature>
<dbReference type="EMBL" id="LPZR01000228">
    <property type="protein sequence ID" value="KYO49399.1"/>
    <property type="molecule type" value="Genomic_DNA"/>
</dbReference>
<keyword evidence="6" id="KW-1133">Transmembrane helix</keyword>
<dbReference type="Gene3D" id="1.10.287.950">
    <property type="entry name" value="Methyl-accepting chemotaxis protein"/>
    <property type="match status" value="1"/>
</dbReference>
<dbReference type="Proteomes" id="UP000075787">
    <property type="component" value="Unassembled WGS sequence"/>
</dbReference>
<accession>A0A161QXY0</accession>
<evidence type="ECO:0000256" key="2">
    <source>
        <dbReference type="ARBA" id="ARBA00029447"/>
    </source>
</evidence>
<dbReference type="AlphaFoldDB" id="A0A161QXY0"/>
<dbReference type="InterPro" id="IPR038188">
    <property type="entry name" value="TorS_sensor_sf"/>
</dbReference>
<evidence type="ECO:0000256" key="1">
    <source>
        <dbReference type="ARBA" id="ARBA00023224"/>
    </source>
</evidence>
<evidence type="ECO:0000256" key="3">
    <source>
        <dbReference type="PROSITE-ProRule" id="PRU00284"/>
    </source>
</evidence>
<dbReference type="PROSITE" id="PS50111">
    <property type="entry name" value="CHEMOTAXIS_TRANSDUC_2"/>
    <property type="match status" value="1"/>
</dbReference>
<evidence type="ECO:0000259" key="7">
    <source>
        <dbReference type="PROSITE" id="PS50111"/>
    </source>
</evidence>
<protein>
    <recommendedName>
        <fullName evidence="11">Methyl-accepting chemotaxis protein</fullName>
    </recommendedName>
</protein>
<dbReference type="GO" id="GO:0016020">
    <property type="term" value="C:membrane"/>
    <property type="evidence" value="ECO:0007669"/>
    <property type="project" value="InterPro"/>
</dbReference>
<dbReference type="Pfam" id="PF00015">
    <property type="entry name" value="MCPsignal"/>
    <property type="match status" value="1"/>
</dbReference>
<dbReference type="GO" id="GO:0007165">
    <property type="term" value="P:signal transduction"/>
    <property type="evidence" value="ECO:0007669"/>
    <property type="project" value="UniProtKB-KW"/>
</dbReference>
<reference evidence="9 10" key="1">
    <citation type="submission" date="2015-12" db="EMBL/GenBank/DDBJ databases">
        <title>Genome sequence of Tistrella mobilis MCCC 1A02139.</title>
        <authorList>
            <person name="Lu L."/>
            <person name="Lai Q."/>
            <person name="Shao Z."/>
            <person name="Qian P."/>
        </authorList>
    </citation>
    <scope>NUCLEOTIDE SEQUENCE [LARGE SCALE GENOMIC DNA]</scope>
    <source>
        <strain evidence="9 10">MCCC 1A02139</strain>
    </source>
</reference>